<dbReference type="RefSeq" id="WP_345013846.1">
    <property type="nucleotide sequence ID" value="NZ_BAAAZY010000010.1"/>
</dbReference>
<dbReference type="Pfam" id="PF13193">
    <property type="entry name" value="AMP-binding_C"/>
    <property type="match status" value="1"/>
</dbReference>
<feature type="region of interest" description="Disordered" evidence="4">
    <location>
        <begin position="900"/>
        <end position="923"/>
    </location>
</feature>
<organism evidence="6 7">
    <name type="scientific">Streptomyces shaanxiensis</name>
    <dbReference type="NCBI Taxonomy" id="653357"/>
    <lineage>
        <taxon>Bacteria</taxon>
        <taxon>Bacillati</taxon>
        <taxon>Actinomycetota</taxon>
        <taxon>Actinomycetes</taxon>
        <taxon>Kitasatosporales</taxon>
        <taxon>Streptomycetaceae</taxon>
        <taxon>Streptomyces</taxon>
    </lineage>
</organism>
<dbReference type="PANTHER" id="PTHR45527:SF1">
    <property type="entry name" value="FATTY ACID SYNTHASE"/>
    <property type="match status" value="1"/>
</dbReference>
<evidence type="ECO:0000256" key="2">
    <source>
        <dbReference type="ARBA" id="ARBA00022450"/>
    </source>
</evidence>
<keyword evidence="2" id="KW-0596">Phosphopantetheine</keyword>
<dbReference type="Pfam" id="PF00668">
    <property type="entry name" value="Condensation"/>
    <property type="match status" value="1"/>
</dbReference>
<protein>
    <recommendedName>
        <fullName evidence="5">Carrier domain-containing protein</fullName>
    </recommendedName>
</protein>
<dbReference type="Gene3D" id="3.40.50.980">
    <property type="match status" value="2"/>
</dbReference>
<keyword evidence="7" id="KW-1185">Reference proteome</keyword>
<feature type="region of interest" description="Disordered" evidence="4">
    <location>
        <begin position="433"/>
        <end position="454"/>
    </location>
</feature>
<proteinExistence type="predicted"/>
<feature type="domain" description="Carrier" evidence="5">
    <location>
        <begin position="977"/>
        <end position="1051"/>
    </location>
</feature>
<dbReference type="Gene3D" id="3.30.559.30">
    <property type="entry name" value="Nonribosomal peptide synthetase, condensation domain"/>
    <property type="match status" value="1"/>
</dbReference>
<dbReference type="EMBL" id="BAAAZY010000010">
    <property type="protein sequence ID" value="GAA4059875.1"/>
    <property type="molecule type" value="Genomic_DNA"/>
</dbReference>
<dbReference type="Gene3D" id="3.30.300.30">
    <property type="match status" value="1"/>
</dbReference>
<evidence type="ECO:0000256" key="3">
    <source>
        <dbReference type="ARBA" id="ARBA00022553"/>
    </source>
</evidence>
<dbReference type="InterPro" id="IPR025110">
    <property type="entry name" value="AMP-bd_C"/>
</dbReference>
<dbReference type="InterPro" id="IPR036736">
    <property type="entry name" value="ACP-like_sf"/>
</dbReference>
<dbReference type="InterPro" id="IPR000873">
    <property type="entry name" value="AMP-dep_synth/lig_dom"/>
</dbReference>
<dbReference type="InterPro" id="IPR001242">
    <property type="entry name" value="Condensation_dom"/>
</dbReference>
<keyword evidence="3" id="KW-0597">Phosphoprotein</keyword>
<evidence type="ECO:0000256" key="1">
    <source>
        <dbReference type="ARBA" id="ARBA00001957"/>
    </source>
</evidence>
<dbReference type="InterPro" id="IPR029058">
    <property type="entry name" value="AB_hydrolase_fold"/>
</dbReference>
<name>A0ABP7V592_9ACTN</name>
<dbReference type="NCBIfam" id="TIGR01733">
    <property type="entry name" value="AA-adenyl-dom"/>
    <property type="match status" value="1"/>
</dbReference>
<evidence type="ECO:0000313" key="7">
    <source>
        <dbReference type="Proteomes" id="UP001499984"/>
    </source>
</evidence>
<dbReference type="InterPro" id="IPR023213">
    <property type="entry name" value="CAT-like_dom_sf"/>
</dbReference>
<dbReference type="Gene3D" id="3.40.50.1820">
    <property type="entry name" value="alpha/beta hydrolase"/>
    <property type="match status" value="1"/>
</dbReference>
<accession>A0ABP7V592</accession>
<dbReference type="InterPro" id="IPR020806">
    <property type="entry name" value="PKS_PP-bd"/>
</dbReference>
<dbReference type="PROSITE" id="PS50075">
    <property type="entry name" value="CARRIER"/>
    <property type="match status" value="1"/>
</dbReference>
<evidence type="ECO:0000313" key="6">
    <source>
        <dbReference type="EMBL" id="GAA4059875.1"/>
    </source>
</evidence>
<dbReference type="PANTHER" id="PTHR45527">
    <property type="entry name" value="NONRIBOSOMAL PEPTIDE SYNTHETASE"/>
    <property type="match status" value="1"/>
</dbReference>
<dbReference type="CDD" id="cd05930">
    <property type="entry name" value="A_NRPS"/>
    <property type="match status" value="1"/>
</dbReference>
<reference evidence="7" key="1">
    <citation type="journal article" date="2019" name="Int. J. Syst. Evol. Microbiol.">
        <title>The Global Catalogue of Microorganisms (GCM) 10K type strain sequencing project: providing services to taxonomists for standard genome sequencing and annotation.</title>
        <authorList>
            <consortium name="The Broad Institute Genomics Platform"/>
            <consortium name="The Broad Institute Genome Sequencing Center for Infectious Disease"/>
            <person name="Wu L."/>
            <person name="Ma J."/>
        </authorList>
    </citation>
    <scope>NUCLEOTIDE SEQUENCE [LARGE SCALE GENOMIC DNA]</scope>
    <source>
        <strain evidence="7">JCM 16925</strain>
    </source>
</reference>
<gene>
    <name evidence="6" type="ORF">GCM10022233_36260</name>
</gene>
<dbReference type="Gene3D" id="3.30.559.10">
    <property type="entry name" value="Chloramphenicol acetyltransferase-like domain"/>
    <property type="match status" value="1"/>
</dbReference>
<dbReference type="SUPFAM" id="SSF47336">
    <property type="entry name" value="ACP-like"/>
    <property type="match status" value="1"/>
</dbReference>
<evidence type="ECO:0000256" key="4">
    <source>
        <dbReference type="SAM" id="MobiDB-lite"/>
    </source>
</evidence>
<comment type="caution">
    <text evidence="6">The sequence shown here is derived from an EMBL/GenBank/DDBJ whole genome shotgun (WGS) entry which is preliminary data.</text>
</comment>
<dbReference type="Pfam" id="PF00501">
    <property type="entry name" value="AMP-binding"/>
    <property type="match status" value="1"/>
</dbReference>
<dbReference type="InterPro" id="IPR009081">
    <property type="entry name" value="PP-bd_ACP"/>
</dbReference>
<dbReference type="Proteomes" id="UP001499984">
    <property type="component" value="Unassembled WGS sequence"/>
</dbReference>
<dbReference type="InterPro" id="IPR045851">
    <property type="entry name" value="AMP-bd_C_sf"/>
</dbReference>
<dbReference type="InterPro" id="IPR010071">
    <property type="entry name" value="AA_adenyl_dom"/>
</dbReference>
<dbReference type="InterPro" id="IPR020845">
    <property type="entry name" value="AMP-binding_CS"/>
</dbReference>
<dbReference type="SUPFAM" id="SSF52777">
    <property type="entry name" value="CoA-dependent acyltransferases"/>
    <property type="match status" value="2"/>
</dbReference>
<dbReference type="PROSITE" id="PS00455">
    <property type="entry name" value="AMP_BINDING"/>
    <property type="match status" value="1"/>
</dbReference>
<dbReference type="SUPFAM" id="SSF56801">
    <property type="entry name" value="Acetyl-CoA synthetase-like"/>
    <property type="match status" value="1"/>
</dbReference>
<evidence type="ECO:0000259" key="5">
    <source>
        <dbReference type="PROSITE" id="PS50075"/>
    </source>
</evidence>
<dbReference type="SMART" id="SM00823">
    <property type="entry name" value="PKS_PP"/>
    <property type="match status" value="1"/>
</dbReference>
<sequence length="1083" mass="115590">MAGRPAVEDVLPLSPMQEGMVFHALYDEQGHDVYTGQMTLRLEGPLDGERMSTAVGKLLARHANLRAAFRTQRSGRPVQVIRSEVKTPWQVTDLSSLPPDEREPALERLLAEDRAKRFDLTRPPLLRCRLVTFDALSHRLVISSHHLLWDGWSAPVLVRELFQLYASDGGPDALPRVQPYRDYLAWLARQDRTAAEQSWQAALTGLDEPSLIAPDARDLPAEEPERLVRDLSEQDTEALTATARTHGLTVSTVLQGLWAVLLGRLTGRTDVVLGATVSGRDADVPGIESMVGLFINTLPVRARLRPEEPLADLLARLQSEQSALLDHRHLGLADIQRAAGHTVLFDTLLVFESYPIDDDGIARALGPDGLRMTGVSVHDATHYPLNLTALPGARLTLTFSYRPTVLDHTAVTRVAAQLDVLVRDFIERPATPVAQLGLPPAEGDPHTPSEGPLSHPTVRALFEDQASRTPDAPAVLHGDTTLTFAELDTRADRLAAALAERGAGPEAVVAVALPRGPDLATALLAVLKAGAACMPIDPGYPPDRIALMLDDAEPRLVICDASTAQQLGIKRELTCPPGAEAAAVRQRPPLSPEHPAYVIFTSGSTGRPKGVIGTQQALANRLAWGRELGADPTGVRVSKSPLSFIDGLTELLGALVAGEAVALADDEATGDPTALAALADRHRATLLTAVPSLFTTLVESAPPDAFSSVRTWISSGEPLSGELAEAITRRWPQARLVNLYGCSEAAGDSLVHLHDGGAGPVPLGRPIANTRVHVLDPFLRPSPVGAVGELYVAGAGLARGYLGQPGRTAERFVADPFGPAGSRLYRTGDLARLRADGTVEFLGRADDQIKIRGFRVEPGEIEAAARALPGVGRAAVVVREDGAAPRRLVAYVVPEAQGAQEVHGAPRVPGAQPTQGASPSPALAPATLRRALAERLPAHLVPSAVVVLDALPLTPSGKLDRRALPAPDFTGTSPFEPPRTEPEKVLCGLFAEVLGLERVGVHDDFFEHGGDSIVSVRLADRARRAGLALSPRDVFTHRTAAGLARALPDETGPAPEEFTPTGAPLVSLSQSQLDNVKARWRTR</sequence>
<dbReference type="CDD" id="cd19543">
    <property type="entry name" value="DCL_NRPS"/>
    <property type="match status" value="1"/>
</dbReference>
<comment type="cofactor">
    <cofactor evidence="1">
        <name>pantetheine 4'-phosphate</name>
        <dbReference type="ChEBI" id="CHEBI:47942"/>
    </cofactor>
</comment>
<dbReference type="Gene3D" id="2.30.38.10">
    <property type="entry name" value="Luciferase, Domain 3"/>
    <property type="match status" value="1"/>
</dbReference>
<dbReference type="Pfam" id="PF00550">
    <property type="entry name" value="PP-binding"/>
    <property type="match status" value="1"/>
</dbReference>